<name>A0ABW3N4E7_9FLAO</name>
<evidence type="ECO:0000256" key="1">
    <source>
        <dbReference type="SAM" id="SignalP"/>
    </source>
</evidence>
<reference evidence="3" key="1">
    <citation type="journal article" date="2019" name="Int. J. Syst. Evol. Microbiol.">
        <title>The Global Catalogue of Microorganisms (GCM) 10K type strain sequencing project: providing services to taxonomists for standard genome sequencing and annotation.</title>
        <authorList>
            <consortium name="The Broad Institute Genomics Platform"/>
            <consortium name="The Broad Institute Genome Sequencing Center for Infectious Disease"/>
            <person name="Wu L."/>
            <person name="Ma J."/>
        </authorList>
    </citation>
    <scope>NUCLEOTIDE SEQUENCE [LARGE SCALE GENOMIC DNA]</scope>
    <source>
        <strain evidence="3">CCUG 62215</strain>
    </source>
</reference>
<dbReference type="Proteomes" id="UP001597013">
    <property type="component" value="Unassembled WGS sequence"/>
</dbReference>
<accession>A0ABW3N4E7</accession>
<sequence>MKSIKILILAVLALTLNSCGDDDSPGVELTSENLAGTYDITFLRSSYEETVTASNGTTFVSESGTTVGDTFTDAIWQFNTNGTYSVSGSYRVTETTTSNGQTETDTYIDFLDDSGSFILNNMDRTIVADGLFYDVTVFDGTNLYLTFEETDTFGNEVEVSRGEIRLVKQQ</sequence>
<feature type="signal peptide" evidence="1">
    <location>
        <begin position="1"/>
        <end position="20"/>
    </location>
</feature>
<gene>
    <name evidence="2" type="ORF">ACFQ1Q_03015</name>
</gene>
<keyword evidence="3" id="KW-1185">Reference proteome</keyword>
<comment type="caution">
    <text evidence="2">The sequence shown here is derived from an EMBL/GenBank/DDBJ whole genome shotgun (WGS) entry which is preliminary data.</text>
</comment>
<organism evidence="2 3">
    <name type="scientific">Winogradskyella litorisediminis</name>
    <dbReference type="NCBI Taxonomy" id="1156618"/>
    <lineage>
        <taxon>Bacteria</taxon>
        <taxon>Pseudomonadati</taxon>
        <taxon>Bacteroidota</taxon>
        <taxon>Flavobacteriia</taxon>
        <taxon>Flavobacteriales</taxon>
        <taxon>Flavobacteriaceae</taxon>
        <taxon>Winogradskyella</taxon>
    </lineage>
</organism>
<proteinExistence type="predicted"/>
<keyword evidence="1" id="KW-0732">Signal</keyword>
<protein>
    <recommendedName>
        <fullName evidence="4">Lipocalin-like domain-containing protein</fullName>
    </recommendedName>
</protein>
<evidence type="ECO:0008006" key="4">
    <source>
        <dbReference type="Google" id="ProtNLM"/>
    </source>
</evidence>
<evidence type="ECO:0000313" key="2">
    <source>
        <dbReference type="EMBL" id="MFD1062203.1"/>
    </source>
</evidence>
<evidence type="ECO:0000313" key="3">
    <source>
        <dbReference type="Proteomes" id="UP001597013"/>
    </source>
</evidence>
<dbReference type="RefSeq" id="WP_386127847.1">
    <property type="nucleotide sequence ID" value="NZ_JBHTJL010000009.1"/>
</dbReference>
<dbReference type="EMBL" id="JBHTJL010000009">
    <property type="protein sequence ID" value="MFD1062203.1"/>
    <property type="molecule type" value="Genomic_DNA"/>
</dbReference>
<feature type="chain" id="PRO_5045811439" description="Lipocalin-like domain-containing protein" evidence="1">
    <location>
        <begin position="21"/>
        <end position="170"/>
    </location>
</feature>